<accession>A0AAU7CC45</accession>
<dbReference type="RefSeq" id="WP_406695409.1">
    <property type="nucleotide sequence ID" value="NZ_CP155447.1"/>
</dbReference>
<dbReference type="Pfam" id="PF00174">
    <property type="entry name" value="Oxidored_molyb"/>
    <property type="match status" value="1"/>
</dbReference>
<dbReference type="Gene3D" id="3.90.420.10">
    <property type="entry name" value="Oxidoreductase, molybdopterin-binding domain"/>
    <property type="match status" value="1"/>
</dbReference>
<feature type="domain" description="Oxidoreductase molybdopterin-binding" evidence="1">
    <location>
        <begin position="47"/>
        <end position="139"/>
    </location>
</feature>
<dbReference type="EMBL" id="CP155447">
    <property type="protein sequence ID" value="XBH02668.1"/>
    <property type="molecule type" value="Genomic_DNA"/>
</dbReference>
<dbReference type="SUPFAM" id="SSF56524">
    <property type="entry name" value="Oxidoreductase molybdopterin-binding domain"/>
    <property type="match status" value="1"/>
</dbReference>
<sequence>MDKSLVLKLDGAVEHPLELTFEDLARLPESAQVRDVSRFHPQRQGDGVVLEVLLEKVRPRPEANYLTLHADRDDFHVSVPLQAVRGEGIVVYRLGDQSLGLEHGGPIRFLIKDPAACHTDELDDCANVKYLSRIELTVRRAGTPVQPMRPHTLRFINPRKAIELQTSKIRILQPWSGHRGLAGAGRLCSRRRRS</sequence>
<evidence type="ECO:0000313" key="2">
    <source>
        <dbReference type="EMBL" id="XBH02668.1"/>
    </source>
</evidence>
<dbReference type="InterPro" id="IPR000572">
    <property type="entry name" value="OxRdtase_Mopterin-bd_dom"/>
</dbReference>
<organism evidence="2">
    <name type="scientific">Singulisphaera sp. Ch08</name>
    <dbReference type="NCBI Taxonomy" id="3120278"/>
    <lineage>
        <taxon>Bacteria</taxon>
        <taxon>Pseudomonadati</taxon>
        <taxon>Planctomycetota</taxon>
        <taxon>Planctomycetia</taxon>
        <taxon>Isosphaerales</taxon>
        <taxon>Isosphaeraceae</taxon>
        <taxon>Singulisphaera</taxon>
    </lineage>
</organism>
<gene>
    <name evidence="2" type="ORF">V5E97_30740</name>
</gene>
<dbReference type="InterPro" id="IPR036374">
    <property type="entry name" value="OxRdtase_Mopterin-bd_sf"/>
</dbReference>
<protein>
    <submittedName>
        <fullName evidence="2">Molybdopterin-dependent oxidoreductase</fullName>
    </submittedName>
</protein>
<proteinExistence type="predicted"/>
<name>A0AAU7CC45_9BACT</name>
<dbReference type="AlphaFoldDB" id="A0AAU7CC45"/>
<reference evidence="2" key="1">
    <citation type="submission" date="2024-05" db="EMBL/GenBank/DDBJ databases">
        <title>Planctomycetes of the genus Singulisphaera possess chitinolytic capabilities.</title>
        <authorList>
            <person name="Ivanova A."/>
        </authorList>
    </citation>
    <scope>NUCLEOTIDE SEQUENCE</scope>
    <source>
        <strain evidence="2">Ch08T</strain>
    </source>
</reference>
<evidence type="ECO:0000259" key="1">
    <source>
        <dbReference type="Pfam" id="PF00174"/>
    </source>
</evidence>